<evidence type="ECO:0000256" key="3">
    <source>
        <dbReference type="ARBA" id="ARBA00023002"/>
    </source>
</evidence>
<dbReference type="EMBL" id="QPKB01000009">
    <property type="protein sequence ID" value="RWR93080.1"/>
    <property type="molecule type" value="Genomic_DNA"/>
</dbReference>
<dbReference type="SUPFAM" id="SSF48264">
    <property type="entry name" value="Cytochrome P450"/>
    <property type="match status" value="1"/>
</dbReference>
<evidence type="ECO:0000256" key="4">
    <source>
        <dbReference type="ARBA" id="ARBA00023004"/>
    </source>
</evidence>
<dbReference type="InterPro" id="IPR001128">
    <property type="entry name" value="Cyt_P450"/>
</dbReference>
<keyword evidence="4 5" id="KW-0408">Iron</keyword>
<evidence type="ECO:0000313" key="6">
    <source>
        <dbReference type="EMBL" id="RWR93080.1"/>
    </source>
</evidence>
<gene>
    <name evidence="6" type="ORF">CKAN_02231400</name>
</gene>
<organism evidence="6 7">
    <name type="scientific">Cinnamomum micranthum f. kanehirae</name>
    <dbReference type="NCBI Taxonomy" id="337451"/>
    <lineage>
        <taxon>Eukaryota</taxon>
        <taxon>Viridiplantae</taxon>
        <taxon>Streptophyta</taxon>
        <taxon>Embryophyta</taxon>
        <taxon>Tracheophyta</taxon>
        <taxon>Spermatophyta</taxon>
        <taxon>Magnoliopsida</taxon>
        <taxon>Magnoliidae</taxon>
        <taxon>Laurales</taxon>
        <taxon>Lauraceae</taxon>
        <taxon>Cinnamomum</taxon>
    </lineage>
</organism>
<dbReference type="GO" id="GO:0016705">
    <property type="term" value="F:oxidoreductase activity, acting on paired donors, with incorporation or reduction of molecular oxygen"/>
    <property type="evidence" value="ECO:0007669"/>
    <property type="project" value="InterPro"/>
</dbReference>
<name>A0A3S3QZG9_9MAGN</name>
<sequence>MKILYSLYALGRMEVVWGEDCLEFRPERWISEKGVITFDHADKFLVFNAGPRTCLGRDISFTQMKAVVASLLYNFEVEVIKDQVVSPKIAVILLTKNGLMVKVRERAVAAA</sequence>
<keyword evidence="7" id="KW-1185">Reference proteome</keyword>
<dbReference type="GO" id="GO:0004497">
    <property type="term" value="F:monooxygenase activity"/>
    <property type="evidence" value="ECO:0007669"/>
    <property type="project" value="UniProtKB-KW"/>
</dbReference>
<reference evidence="6 7" key="1">
    <citation type="journal article" date="2019" name="Nat. Plants">
        <title>Stout camphor tree genome fills gaps in understanding of flowering plant genome evolution.</title>
        <authorList>
            <person name="Chaw S.M."/>
            <person name="Liu Y.C."/>
            <person name="Wu Y.W."/>
            <person name="Wang H.Y."/>
            <person name="Lin C.I."/>
            <person name="Wu C.S."/>
            <person name="Ke H.M."/>
            <person name="Chang L.Y."/>
            <person name="Hsu C.Y."/>
            <person name="Yang H.T."/>
            <person name="Sudianto E."/>
            <person name="Hsu M.H."/>
            <person name="Wu K.P."/>
            <person name="Wang L.N."/>
            <person name="Leebens-Mack J.H."/>
            <person name="Tsai I.J."/>
        </authorList>
    </citation>
    <scope>NUCLEOTIDE SEQUENCE [LARGE SCALE GENOMIC DNA]</scope>
    <source>
        <strain evidence="7">cv. Chaw 1501</strain>
        <tissue evidence="6">Young leaves</tissue>
    </source>
</reference>
<dbReference type="GO" id="GO:0005506">
    <property type="term" value="F:iron ion binding"/>
    <property type="evidence" value="ECO:0007669"/>
    <property type="project" value="InterPro"/>
</dbReference>
<keyword evidence="5" id="KW-0503">Monooxygenase</keyword>
<comment type="similarity">
    <text evidence="1 5">Belongs to the cytochrome P450 family.</text>
</comment>
<evidence type="ECO:0000256" key="5">
    <source>
        <dbReference type="RuleBase" id="RU000461"/>
    </source>
</evidence>
<keyword evidence="3 5" id="KW-0560">Oxidoreductase</keyword>
<evidence type="ECO:0000256" key="1">
    <source>
        <dbReference type="ARBA" id="ARBA00010617"/>
    </source>
</evidence>
<dbReference type="OrthoDB" id="1896685at2759"/>
<keyword evidence="5" id="KW-0349">Heme</keyword>
<dbReference type="GO" id="GO:0006629">
    <property type="term" value="P:lipid metabolic process"/>
    <property type="evidence" value="ECO:0007669"/>
    <property type="project" value="UniProtKB-ARBA"/>
</dbReference>
<dbReference type="Pfam" id="PF00067">
    <property type="entry name" value="p450"/>
    <property type="match status" value="1"/>
</dbReference>
<dbReference type="InterPro" id="IPR017972">
    <property type="entry name" value="Cyt_P450_CS"/>
</dbReference>
<dbReference type="AlphaFoldDB" id="A0A3S3QZG9"/>
<protein>
    <submittedName>
        <fullName evidence="6">Alkane hydroxylase MAH1-like protein</fullName>
    </submittedName>
</protein>
<dbReference type="PANTHER" id="PTHR24296">
    <property type="entry name" value="CYTOCHROME P450"/>
    <property type="match status" value="1"/>
</dbReference>
<dbReference type="Proteomes" id="UP000283530">
    <property type="component" value="Unassembled WGS sequence"/>
</dbReference>
<keyword evidence="2 5" id="KW-0479">Metal-binding</keyword>
<evidence type="ECO:0000256" key="2">
    <source>
        <dbReference type="ARBA" id="ARBA00022723"/>
    </source>
</evidence>
<evidence type="ECO:0000313" key="7">
    <source>
        <dbReference type="Proteomes" id="UP000283530"/>
    </source>
</evidence>
<proteinExistence type="inferred from homology"/>
<dbReference type="Gene3D" id="1.10.630.10">
    <property type="entry name" value="Cytochrome P450"/>
    <property type="match status" value="1"/>
</dbReference>
<dbReference type="STRING" id="337451.A0A3S3QZG9"/>
<dbReference type="PROSITE" id="PS00086">
    <property type="entry name" value="CYTOCHROME_P450"/>
    <property type="match status" value="1"/>
</dbReference>
<accession>A0A3S3QZG9</accession>
<dbReference type="InterPro" id="IPR036396">
    <property type="entry name" value="Cyt_P450_sf"/>
</dbReference>
<dbReference type="GO" id="GO:0020037">
    <property type="term" value="F:heme binding"/>
    <property type="evidence" value="ECO:0007669"/>
    <property type="project" value="InterPro"/>
</dbReference>
<comment type="caution">
    <text evidence="6">The sequence shown here is derived from an EMBL/GenBank/DDBJ whole genome shotgun (WGS) entry which is preliminary data.</text>
</comment>